<evidence type="ECO:0000313" key="1">
    <source>
        <dbReference type="EMBL" id="GBP92490.1"/>
    </source>
</evidence>
<proteinExistence type="predicted"/>
<gene>
    <name evidence="1" type="ORF">EVAR_67545_1</name>
</gene>
<comment type="caution">
    <text evidence="1">The sequence shown here is derived from an EMBL/GenBank/DDBJ whole genome shotgun (WGS) entry which is preliminary data.</text>
</comment>
<dbReference type="Proteomes" id="UP000299102">
    <property type="component" value="Unassembled WGS sequence"/>
</dbReference>
<dbReference type="AlphaFoldDB" id="A0A4C1ZWX1"/>
<accession>A0A4C1ZWX1</accession>
<protein>
    <submittedName>
        <fullName evidence="1">Uncharacterized protein</fullName>
    </submittedName>
</protein>
<sequence length="110" mass="12222">MTEERKNEKRMYIRNGMKMASCSEDTEGGVQVDASEVDTLVMAVNGVVGASVFKALGLRECSVLLLRVDSPQRKSVRTADQQATCPNHYLSVMPIFYHLLTSIPSREAEQ</sequence>
<organism evidence="1 2">
    <name type="scientific">Eumeta variegata</name>
    <name type="common">Bagworm moth</name>
    <name type="synonym">Eumeta japonica</name>
    <dbReference type="NCBI Taxonomy" id="151549"/>
    <lineage>
        <taxon>Eukaryota</taxon>
        <taxon>Metazoa</taxon>
        <taxon>Ecdysozoa</taxon>
        <taxon>Arthropoda</taxon>
        <taxon>Hexapoda</taxon>
        <taxon>Insecta</taxon>
        <taxon>Pterygota</taxon>
        <taxon>Neoptera</taxon>
        <taxon>Endopterygota</taxon>
        <taxon>Lepidoptera</taxon>
        <taxon>Glossata</taxon>
        <taxon>Ditrysia</taxon>
        <taxon>Tineoidea</taxon>
        <taxon>Psychidae</taxon>
        <taxon>Oiketicinae</taxon>
        <taxon>Eumeta</taxon>
    </lineage>
</organism>
<evidence type="ECO:0000313" key="2">
    <source>
        <dbReference type="Proteomes" id="UP000299102"/>
    </source>
</evidence>
<keyword evidence="2" id="KW-1185">Reference proteome</keyword>
<reference evidence="1 2" key="1">
    <citation type="journal article" date="2019" name="Commun. Biol.">
        <title>The bagworm genome reveals a unique fibroin gene that provides high tensile strength.</title>
        <authorList>
            <person name="Kono N."/>
            <person name="Nakamura H."/>
            <person name="Ohtoshi R."/>
            <person name="Tomita M."/>
            <person name="Numata K."/>
            <person name="Arakawa K."/>
        </authorList>
    </citation>
    <scope>NUCLEOTIDE SEQUENCE [LARGE SCALE GENOMIC DNA]</scope>
</reference>
<name>A0A4C1ZWX1_EUMVA</name>
<dbReference type="EMBL" id="BGZK01002278">
    <property type="protein sequence ID" value="GBP92490.1"/>
    <property type="molecule type" value="Genomic_DNA"/>
</dbReference>